<gene>
    <name evidence="5 7" type="primary">coaE</name>
    <name evidence="7" type="ORF">OSB_32120</name>
</gene>
<accession>A0A0K0Y9X3</accession>
<dbReference type="Gene3D" id="3.40.50.300">
    <property type="entry name" value="P-loop containing nucleotide triphosphate hydrolases"/>
    <property type="match status" value="1"/>
</dbReference>
<dbReference type="GO" id="GO:0005524">
    <property type="term" value="F:ATP binding"/>
    <property type="evidence" value="ECO:0007669"/>
    <property type="project" value="UniProtKB-UniRule"/>
</dbReference>
<dbReference type="PANTHER" id="PTHR10695:SF46">
    <property type="entry name" value="BIFUNCTIONAL COENZYME A SYNTHASE-RELATED"/>
    <property type="match status" value="1"/>
</dbReference>
<dbReference type="RefSeq" id="WP_049835885.1">
    <property type="nucleotide sequence ID" value="NZ_CP012160.1"/>
</dbReference>
<dbReference type="SUPFAM" id="SSF52540">
    <property type="entry name" value="P-loop containing nucleoside triphosphate hydrolases"/>
    <property type="match status" value="1"/>
</dbReference>
<dbReference type="GO" id="GO:0005737">
    <property type="term" value="C:cytoplasm"/>
    <property type="evidence" value="ECO:0007669"/>
    <property type="project" value="UniProtKB-SubCell"/>
</dbReference>
<dbReference type="PATRIC" id="fig|1458307.3.peg.3235"/>
<dbReference type="InterPro" id="IPR001977">
    <property type="entry name" value="Depp_CoAkinase"/>
</dbReference>
<dbReference type="EC" id="2.7.1.24" evidence="5 6"/>
<dbReference type="EMBL" id="CP012160">
    <property type="protein sequence ID" value="AKS47725.1"/>
    <property type="molecule type" value="Genomic_DNA"/>
</dbReference>
<keyword evidence="5" id="KW-0963">Cytoplasm</keyword>
<dbReference type="GO" id="GO:0015937">
    <property type="term" value="P:coenzyme A biosynthetic process"/>
    <property type="evidence" value="ECO:0007669"/>
    <property type="project" value="UniProtKB-UniRule"/>
</dbReference>
<evidence type="ECO:0000256" key="2">
    <source>
        <dbReference type="ARBA" id="ARBA00022741"/>
    </source>
</evidence>
<comment type="function">
    <text evidence="5">Catalyzes the phosphorylation of the 3'-hydroxyl group of dephosphocoenzyme A to form coenzyme A.</text>
</comment>
<dbReference type="AlphaFoldDB" id="A0A0K0Y9X3"/>
<evidence type="ECO:0000313" key="7">
    <source>
        <dbReference type="EMBL" id="AKS47725.1"/>
    </source>
</evidence>
<comment type="pathway">
    <text evidence="5">Cofactor biosynthesis; coenzyme A biosynthesis; CoA from (R)-pantothenate: step 5/5.</text>
</comment>
<proteinExistence type="inferred from homology"/>
<evidence type="ECO:0000256" key="5">
    <source>
        <dbReference type="HAMAP-Rule" id="MF_00376"/>
    </source>
</evidence>
<dbReference type="Pfam" id="PF01121">
    <property type="entry name" value="CoaE"/>
    <property type="match status" value="1"/>
</dbReference>
<dbReference type="PROSITE" id="PS51219">
    <property type="entry name" value="DPCK"/>
    <property type="match status" value="1"/>
</dbReference>
<keyword evidence="4 5" id="KW-0173">Coenzyme A biosynthesis</keyword>
<dbReference type="PANTHER" id="PTHR10695">
    <property type="entry name" value="DEPHOSPHO-COA KINASE-RELATED"/>
    <property type="match status" value="1"/>
</dbReference>
<keyword evidence="5 7" id="KW-0808">Transferase</keyword>
<dbReference type="OrthoDB" id="9812943at2"/>
<keyword evidence="8" id="KW-1185">Reference proteome</keyword>
<evidence type="ECO:0000256" key="4">
    <source>
        <dbReference type="ARBA" id="ARBA00022993"/>
    </source>
</evidence>
<keyword evidence="3 5" id="KW-0067">ATP-binding</keyword>
<dbReference type="GO" id="GO:0004140">
    <property type="term" value="F:dephospho-CoA kinase activity"/>
    <property type="evidence" value="ECO:0007669"/>
    <property type="project" value="UniProtKB-UniRule"/>
</dbReference>
<name>A0A0K0Y9X3_9RHOB</name>
<evidence type="ECO:0000256" key="1">
    <source>
        <dbReference type="ARBA" id="ARBA00009018"/>
    </source>
</evidence>
<organism evidence="7 8">
    <name type="scientific">Octadecabacter temperatus</name>
    <dbReference type="NCBI Taxonomy" id="1458307"/>
    <lineage>
        <taxon>Bacteria</taxon>
        <taxon>Pseudomonadati</taxon>
        <taxon>Pseudomonadota</taxon>
        <taxon>Alphaproteobacteria</taxon>
        <taxon>Rhodobacterales</taxon>
        <taxon>Roseobacteraceae</taxon>
        <taxon>Octadecabacter</taxon>
    </lineage>
</organism>
<dbReference type="Proteomes" id="UP000067444">
    <property type="component" value="Chromosome"/>
</dbReference>
<evidence type="ECO:0000256" key="6">
    <source>
        <dbReference type="NCBIfam" id="TIGR00152"/>
    </source>
</evidence>
<keyword evidence="2 5" id="KW-0547">Nucleotide-binding</keyword>
<dbReference type="UniPathway" id="UPA00241">
    <property type="reaction ID" value="UER00356"/>
</dbReference>
<comment type="subcellular location">
    <subcellularLocation>
        <location evidence="5">Cytoplasm</location>
    </subcellularLocation>
</comment>
<sequence>MSFVLGLTGSIGMGKSTTAQMFADAGVPVWDADAVVRKLYGAGGSAADAVVKHYPEAIENGAVSREKLRALIAANPAILDHIQKIVHPLVAADRAEFLEIAVAPIVVLDIPLLFETGTDSFCDAIAVVSTTAVEQRERVLGRGEMSEADFELILSRQMPDAEKRARARWVILTQTLDGARRSVKDILVEIAKELPDA</sequence>
<evidence type="ECO:0000313" key="8">
    <source>
        <dbReference type="Proteomes" id="UP000067444"/>
    </source>
</evidence>
<comment type="catalytic activity">
    <reaction evidence="5">
        <text>3'-dephospho-CoA + ATP = ADP + CoA + H(+)</text>
        <dbReference type="Rhea" id="RHEA:18245"/>
        <dbReference type="ChEBI" id="CHEBI:15378"/>
        <dbReference type="ChEBI" id="CHEBI:30616"/>
        <dbReference type="ChEBI" id="CHEBI:57287"/>
        <dbReference type="ChEBI" id="CHEBI:57328"/>
        <dbReference type="ChEBI" id="CHEBI:456216"/>
        <dbReference type="EC" id="2.7.1.24"/>
    </reaction>
</comment>
<keyword evidence="5 7" id="KW-0418">Kinase</keyword>
<feature type="binding site" evidence="5">
    <location>
        <begin position="12"/>
        <end position="17"/>
    </location>
    <ligand>
        <name>ATP</name>
        <dbReference type="ChEBI" id="CHEBI:30616"/>
    </ligand>
</feature>
<evidence type="ECO:0000256" key="3">
    <source>
        <dbReference type="ARBA" id="ARBA00022840"/>
    </source>
</evidence>
<reference evidence="7 8" key="1">
    <citation type="journal article" date="2015" name="Genome Announc.">
        <title>Closed Genome Sequence of Octadecabacter temperatus SB1, the First Mesophilic Species of the Genus Octadecabacter.</title>
        <authorList>
            <person name="Voget S."/>
            <person name="Billerbeck S."/>
            <person name="Simon M."/>
            <person name="Daniel R."/>
        </authorList>
    </citation>
    <scope>NUCLEOTIDE SEQUENCE [LARGE SCALE GENOMIC DNA]</scope>
    <source>
        <strain evidence="7 8">SB1</strain>
    </source>
</reference>
<dbReference type="HAMAP" id="MF_00376">
    <property type="entry name" value="Dephospho_CoA_kinase"/>
    <property type="match status" value="1"/>
</dbReference>
<dbReference type="NCBIfam" id="TIGR00152">
    <property type="entry name" value="dephospho-CoA kinase"/>
    <property type="match status" value="1"/>
</dbReference>
<dbReference type="InterPro" id="IPR027417">
    <property type="entry name" value="P-loop_NTPase"/>
</dbReference>
<dbReference type="CDD" id="cd02022">
    <property type="entry name" value="DPCK"/>
    <property type="match status" value="1"/>
</dbReference>
<comment type="similarity">
    <text evidence="1 5">Belongs to the CoaE family.</text>
</comment>
<dbReference type="STRING" id="1458307.OSB_32120"/>
<dbReference type="KEGG" id="otm:OSB_32120"/>
<protein>
    <recommendedName>
        <fullName evidence="5 6">Dephospho-CoA kinase</fullName>
        <ecNumber evidence="5 6">2.7.1.24</ecNumber>
    </recommendedName>
    <alternativeName>
        <fullName evidence="5">Dephosphocoenzyme A kinase</fullName>
    </alternativeName>
</protein>